<protein>
    <submittedName>
        <fullName evidence="1">Uncharacterized protein</fullName>
    </submittedName>
</protein>
<sequence>MVSQISRLACDLQLSLVIVNDVDLITTVGELSTGASPMLFELMNLIDGVDLEATLPSF</sequence>
<gene>
    <name evidence="1" type="ORF">SAMN02745225_01014</name>
</gene>
<evidence type="ECO:0000313" key="1">
    <source>
        <dbReference type="EMBL" id="SHE57487.1"/>
    </source>
</evidence>
<keyword evidence="2" id="KW-1185">Reference proteome</keyword>
<reference evidence="2" key="1">
    <citation type="submission" date="2016-11" db="EMBL/GenBank/DDBJ databases">
        <authorList>
            <person name="Varghese N."/>
            <person name="Submissions S."/>
        </authorList>
    </citation>
    <scope>NUCLEOTIDE SEQUENCE [LARGE SCALE GENOMIC DNA]</scope>
    <source>
        <strain evidence="2">DSM 19514</strain>
    </source>
</reference>
<dbReference type="Proteomes" id="UP000184295">
    <property type="component" value="Unassembled WGS sequence"/>
</dbReference>
<dbReference type="AlphaFoldDB" id="A0A1M4ULE5"/>
<name>A0A1M4ULE5_9ACTN</name>
<accession>A0A1M4ULE5</accession>
<dbReference type="EMBL" id="FQUL01000011">
    <property type="protein sequence ID" value="SHE57487.1"/>
    <property type="molecule type" value="Genomic_DNA"/>
</dbReference>
<proteinExistence type="predicted"/>
<organism evidence="1 2">
    <name type="scientific">Ferrithrix thermotolerans DSM 19514</name>
    <dbReference type="NCBI Taxonomy" id="1121881"/>
    <lineage>
        <taxon>Bacteria</taxon>
        <taxon>Bacillati</taxon>
        <taxon>Actinomycetota</taxon>
        <taxon>Acidimicrobiia</taxon>
        <taxon>Acidimicrobiales</taxon>
        <taxon>Acidimicrobiaceae</taxon>
        <taxon>Ferrithrix</taxon>
    </lineage>
</organism>
<evidence type="ECO:0000313" key="2">
    <source>
        <dbReference type="Proteomes" id="UP000184295"/>
    </source>
</evidence>